<feature type="transmembrane region" description="Helical" evidence="6">
    <location>
        <begin position="456"/>
        <end position="477"/>
    </location>
</feature>
<feature type="transmembrane region" description="Helical" evidence="6">
    <location>
        <begin position="330"/>
        <end position="350"/>
    </location>
</feature>
<feature type="domain" description="Major facilitator superfamily (MFS) profile" evidence="7">
    <location>
        <begin position="63"/>
        <end position="484"/>
    </location>
</feature>
<dbReference type="OrthoDB" id="2985014at2759"/>
<feature type="transmembrane region" description="Helical" evidence="6">
    <location>
        <begin position="189"/>
        <end position="211"/>
    </location>
</feature>
<dbReference type="EMBL" id="KB822721">
    <property type="protein sequence ID" value="ETN39524.1"/>
    <property type="molecule type" value="Genomic_DNA"/>
</dbReference>
<dbReference type="InParanoid" id="W2RV00"/>
<evidence type="ECO:0000259" key="7">
    <source>
        <dbReference type="PROSITE" id="PS50850"/>
    </source>
</evidence>
<dbReference type="InterPro" id="IPR036259">
    <property type="entry name" value="MFS_trans_sf"/>
</dbReference>
<protein>
    <recommendedName>
        <fullName evidence="7">Major facilitator superfamily (MFS) profile domain-containing protein</fullName>
    </recommendedName>
</protein>
<dbReference type="Pfam" id="PF07690">
    <property type="entry name" value="MFS_1"/>
    <property type="match status" value="1"/>
</dbReference>
<feature type="transmembrane region" description="Helical" evidence="6">
    <location>
        <begin position="129"/>
        <end position="147"/>
    </location>
</feature>
<evidence type="ECO:0000313" key="9">
    <source>
        <dbReference type="Proteomes" id="UP000030752"/>
    </source>
</evidence>
<dbReference type="PANTHER" id="PTHR43791:SF38">
    <property type="entry name" value="MAJOR FACILITATOR SUPERFAMILY (MFS) PROFILE DOMAIN-CONTAINING PROTEIN"/>
    <property type="match status" value="1"/>
</dbReference>
<evidence type="ECO:0000313" key="8">
    <source>
        <dbReference type="EMBL" id="ETN39524.1"/>
    </source>
</evidence>
<dbReference type="eggNOG" id="KOG2533">
    <property type="taxonomic scope" value="Eukaryota"/>
</dbReference>
<dbReference type="FunFam" id="1.20.1250.20:FF:000057">
    <property type="entry name" value="MFS general substrate transporter"/>
    <property type="match status" value="1"/>
</dbReference>
<gene>
    <name evidence="8" type="ORF">HMPREF1541_05750</name>
</gene>
<sequence length="508" mass="56261">MSGIESKCNPVQTGVEVIAIDQGSDIQKPDLLDDDAERAQALAHFESGTSAERRLVRKLDFILLPTLWVMYVLAYIDRGNVANANAAGLSEDLDLSDGDYSLIISIFFIGYTLFEVPSNLVLAKMRPSVYLNTIMAVWGVCVAAMSQCKTREHLLIGRFFLGCIEAGLFPGALYLLTCWYTKREIGKRFALFYTSGCVSPALGGIMAGAIISGLDGRLGMPGWRWLFLIEGILTVAFAGIFLFVLIDYPINTKRFFSAEERELAHVRILHDRQTGVSQNKKKLTALQSVWVVLADPRSWAFLVLYIMNSTSTSISYFVPVTLRTMGYTSVTAQWMTVPIWISGAIIMVIISTSSDYFRDRRWHTAGALMMAFICSVVCLTTAAGIVRYAMLCFYIGGLYTAITQILNEQWTSEEMALPDQKRSVALAFINSWGNLSIIWGSRLWPSAQSPGYKLGFSTVAAMTGFGTIMAILMPLGFRMLPKTPMTRVERELLAEDGVEDISPARPTA</sequence>
<comment type="subcellular location">
    <subcellularLocation>
        <location evidence="1">Membrane</location>
        <topology evidence="1">Multi-pass membrane protein</topology>
    </subcellularLocation>
</comment>
<organism evidence="8 9">
    <name type="scientific">Cyphellophora europaea (strain CBS 101466)</name>
    <name type="common">Phialophora europaea</name>
    <dbReference type="NCBI Taxonomy" id="1220924"/>
    <lineage>
        <taxon>Eukaryota</taxon>
        <taxon>Fungi</taxon>
        <taxon>Dikarya</taxon>
        <taxon>Ascomycota</taxon>
        <taxon>Pezizomycotina</taxon>
        <taxon>Eurotiomycetes</taxon>
        <taxon>Chaetothyriomycetidae</taxon>
        <taxon>Chaetothyriales</taxon>
        <taxon>Cyphellophoraceae</taxon>
        <taxon>Cyphellophora</taxon>
    </lineage>
</organism>
<dbReference type="PANTHER" id="PTHR43791">
    <property type="entry name" value="PERMEASE-RELATED"/>
    <property type="match status" value="1"/>
</dbReference>
<evidence type="ECO:0000256" key="5">
    <source>
        <dbReference type="ARBA" id="ARBA00023136"/>
    </source>
</evidence>
<evidence type="ECO:0000256" key="2">
    <source>
        <dbReference type="ARBA" id="ARBA00022448"/>
    </source>
</evidence>
<proteinExistence type="predicted"/>
<feature type="transmembrane region" description="Helical" evidence="6">
    <location>
        <begin position="299"/>
        <end position="318"/>
    </location>
</feature>
<dbReference type="InterPro" id="IPR020846">
    <property type="entry name" value="MFS_dom"/>
</dbReference>
<feature type="transmembrane region" description="Helical" evidence="6">
    <location>
        <begin position="59"/>
        <end position="76"/>
    </location>
</feature>
<dbReference type="Gene3D" id="1.20.1250.20">
    <property type="entry name" value="MFS general substrate transporter like domains"/>
    <property type="match status" value="2"/>
</dbReference>
<dbReference type="VEuPathDB" id="FungiDB:HMPREF1541_05750"/>
<keyword evidence="5 6" id="KW-0472">Membrane</keyword>
<dbReference type="GO" id="GO:0016020">
    <property type="term" value="C:membrane"/>
    <property type="evidence" value="ECO:0007669"/>
    <property type="project" value="UniProtKB-SubCell"/>
</dbReference>
<keyword evidence="9" id="KW-1185">Reference proteome</keyword>
<evidence type="ECO:0000256" key="1">
    <source>
        <dbReference type="ARBA" id="ARBA00004141"/>
    </source>
</evidence>
<evidence type="ECO:0000256" key="4">
    <source>
        <dbReference type="ARBA" id="ARBA00022989"/>
    </source>
</evidence>
<feature type="transmembrane region" description="Helical" evidence="6">
    <location>
        <begin position="223"/>
        <end position="246"/>
    </location>
</feature>
<dbReference type="SUPFAM" id="SSF103473">
    <property type="entry name" value="MFS general substrate transporter"/>
    <property type="match status" value="1"/>
</dbReference>
<accession>W2RV00</accession>
<feature type="transmembrane region" description="Helical" evidence="6">
    <location>
        <begin position="362"/>
        <end position="382"/>
    </location>
</feature>
<name>W2RV00_CYPE1</name>
<keyword evidence="3 6" id="KW-0812">Transmembrane</keyword>
<feature type="transmembrane region" description="Helical" evidence="6">
    <location>
        <begin position="159"/>
        <end position="177"/>
    </location>
</feature>
<keyword evidence="2" id="KW-0813">Transport</keyword>
<feature type="transmembrane region" description="Helical" evidence="6">
    <location>
        <begin position="100"/>
        <end position="122"/>
    </location>
</feature>
<evidence type="ECO:0000256" key="3">
    <source>
        <dbReference type="ARBA" id="ARBA00022692"/>
    </source>
</evidence>
<dbReference type="AlphaFoldDB" id="W2RV00"/>
<dbReference type="RefSeq" id="XP_008718309.1">
    <property type="nucleotide sequence ID" value="XM_008720087.1"/>
</dbReference>
<reference evidence="8 9" key="1">
    <citation type="submission" date="2013-03" db="EMBL/GenBank/DDBJ databases">
        <title>The Genome Sequence of Phialophora europaea CBS 101466.</title>
        <authorList>
            <consortium name="The Broad Institute Genomics Platform"/>
            <person name="Cuomo C."/>
            <person name="de Hoog S."/>
            <person name="Gorbushina A."/>
            <person name="Walker B."/>
            <person name="Young S.K."/>
            <person name="Zeng Q."/>
            <person name="Gargeya S."/>
            <person name="Fitzgerald M."/>
            <person name="Haas B."/>
            <person name="Abouelleil A."/>
            <person name="Allen A.W."/>
            <person name="Alvarado L."/>
            <person name="Arachchi H.M."/>
            <person name="Berlin A.M."/>
            <person name="Chapman S.B."/>
            <person name="Gainer-Dewar J."/>
            <person name="Goldberg J."/>
            <person name="Griggs A."/>
            <person name="Gujja S."/>
            <person name="Hansen M."/>
            <person name="Howarth C."/>
            <person name="Imamovic A."/>
            <person name="Ireland A."/>
            <person name="Larimer J."/>
            <person name="McCowan C."/>
            <person name="Murphy C."/>
            <person name="Pearson M."/>
            <person name="Poon T.W."/>
            <person name="Priest M."/>
            <person name="Roberts A."/>
            <person name="Saif S."/>
            <person name="Shea T."/>
            <person name="Sisk P."/>
            <person name="Sykes S."/>
            <person name="Wortman J."/>
            <person name="Nusbaum C."/>
            <person name="Birren B."/>
        </authorList>
    </citation>
    <scope>NUCLEOTIDE SEQUENCE [LARGE SCALE GENOMIC DNA]</scope>
    <source>
        <strain evidence="8 9">CBS 101466</strain>
    </source>
</reference>
<dbReference type="InterPro" id="IPR011701">
    <property type="entry name" value="MFS"/>
</dbReference>
<dbReference type="GO" id="GO:0022857">
    <property type="term" value="F:transmembrane transporter activity"/>
    <property type="evidence" value="ECO:0007669"/>
    <property type="project" value="InterPro"/>
</dbReference>
<evidence type="ECO:0000256" key="6">
    <source>
        <dbReference type="SAM" id="Phobius"/>
    </source>
</evidence>
<dbReference type="GeneID" id="19973089"/>
<dbReference type="HOGENOM" id="CLU_001265_0_1_1"/>
<dbReference type="Proteomes" id="UP000030752">
    <property type="component" value="Unassembled WGS sequence"/>
</dbReference>
<keyword evidence="4 6" id="KW-1133">Transmembrane helix</keyword>
<dbReference type="PROSITE" id="PS50850">
    <property type="entry name" value="MFS"/>
    <property type="match status" value="1"/>
</dbReference>